<dbReference type="PATRIC" id="fig|1608994.3.peg.4045"/>
<organism evidence="1 2">
    <name type="scientific">Pseudomonas weihenstephanensis</name>
    <dbReference type="NCBI Taxonomy" id="1608994"/>
    <lineage>
        <taxon>Bacteria</taxon>
        <taxon>Pseudomonadati</taxon>
        <taxon>Pseudomonadota</taxon>
        <taxon>Gammaproteobacteria</taxon>
        <taxon>Pseudomonadales</taxon>
        <taxon>Pseudomonadaceae</taxon>
        <taxon>Pseudomonas</taxon>
    </lineage>
</organism>
<dbReference type="EMBL" id="JYLF01000007">
    <property type="protein sequence ID" value="KMN12671.1"/>
    <property type="molecule type" value="Genomic_DNA"/>
</dbReference>
<sequence>MRSDGKVIIRDRVGAAGINQSLLNNIVQALPIVNALKTHPATQGGVSPYTYTPDSASMDEIAQFYGETISDNSEVNKQRAETIAKHKSFQEPLGKTVNINGIEYKAVDILSAQNVPFGELLNHRTLLAELTSRVNAKSLDLNTTLSIAPNSRFSLTGEHIEGETVSVAQFITAHGWKLPTTHEELANLTSVLKEPPLQSPPHGNFGGGLTWPIALNTQQQNAVRVAAKEILKNPLPGFERELVNLNVFDYVTDDDRWLQADVSDPRSVLEQLIKMPAAQAHGAALRDKLEGAESATSADDWLLTSMALALEEKANDPSPGRHTVAGYDLSQSQHWGKPLSSIQEGLTQHLIDTQSLHKPNLAPVAAFMLLSRKAPEVLVKDIPDSLTYGSHTWVDFKTAVDRIEAQAPGKTSTMNFAQVMLHADKAPITEAGERIEHIAKEEAVITWGVCNGYLSKKDLYTPEEALTAKQAYNTRLNVLIEAAHTRTQVPPDRKKIALEQLENIYGRSTDFERKVIYQRHINPSLGGGGLAKDFADAGPYSLLDLWVSGEYASSFKTWQSTDPAIGVAPMVSSTQATNATVYENKLSAHTSAINLSITTHLKLLISNLPLADRKIIEHGEISLFRHMDVTTNNAKIIAREPAPDKPLLLNIHHKGAYTTYEIDFMKGCITRRPGQEKLKPVTLVPPGGFAIIALKATDIEQVIPAPDTPGLMPLQEGNSEAPLNSFDSDRTQLIAHAVTTNAGIKEASRDVQGGITTFDTEHPVTRQILNLAVNSIPLVSSIKSFAKGDIAGGVTDLTLDIFGFIVPGVKAGKAAGGLAKGASTTSRYITLASKVAKALIVTASPTDILTGLGRSVTTTANTASRITARAIETLRGVENSVDFFKLAKHSDIAHGSLKIANGGDHVIPITAKHDINTGKWYAYDVPGQKAYGPPLENFQPQTSSISTLSSSKPSLLDTGLAQDNVIRMGGGMKELQLIADEVHTFTDTYKGTQRLNIVAHGNGASTLDRFLGEGTKVWVDSKPYGVNSFIQLLKSKGVDPATFDNVRLLICHAGEGYKGFSFADRFQKAIRKPVKAFKGPVALDWGSTRVTEYKNNLIKSHLNAHPGNSLQTAESAAEKSLQQQFASLLDPEVKKDHGRIISFKVSALGEPARYEDRAINYRPRYFNRYH</sequence>
<name>A0A0J6LE49_9PSED</name>
<proteinExistence type="predicted"/>
<gene>
    <name evidence="1" type="ORF">TU86_16810</name>
</gene>
<comment type="caution">
    <text evidence="1">The sequence shown here is derived from an EMBL/GenBank/DDBJ whole genome shotgun (WGS) entry which is preliminary data.</text>
</comment>
<evidence type="ECO:0000313" key="2">
    <source>
        <dbReference type="Proteomes" id="UP000036325"/>
    </source>
</evidence>
<accession>A0A0J6LE49</accession>
<dbReference type="Proteomes" id="UP000036325">
    <property type="component" value="Unassembled WGS sequence"/>
</dbReference>
<evidence type="ECO:0000313" key="1">
    <source>
        <dbReference type="EMBL" id="KMN12671.1"/>
    </source>
</evidence>
<dbReference type="AlphaFoldDB" id="A0A0J6LE49"/>
<protein>
    <recommendedName>
        <fullName evidence="3">Peptidase C80 domain-containing protein</fullName>
    </recommendedName>
</protein>
<evidence type="ECO:0008006" key="3">
    <source>
        <dbReference type="Google" id="ProtNLM"/>
    </source>
</evidence>
<reference evidence="1 2" key="1">
    <citation type="submission" date="2015-02" db="EMBL/GenBank/DDBJ databases">
        <title>Pseudomonas helleri sp. nov. and Pseudomonas weihenstephanensis sp. nov., isolated from raw cows milk.</title>
        <authorList>
            <person name="von Neubeck M."/>
            <person name="Huptas C."/>
            <person name="Wenning M."/>
            <person name="Scherer S."/>
        </authorList>
    </citation>
    <scope>NUCLEOTIDE SEQUENCE [LARGE SCALE GENOMIC DNA]</scope>
    <source>
        <strain evidence="1 2">DSM 29166</strain>
    </source>
</reference>